<dbReference type="InterPro" id="IPR012910">
    <property type="entry name" value="Plug_dom"/>
</dbReference>
<dbReference type="Gene3D" id="2.40.170.20">
    <property type="entry name" value="TonB-dependent receptor, beta-barrel domain"/>
    <property type="match status" value="1"/>
</dbReference>
<keyword evidence="4 8" id="KW-0812">Transmembrane</keyword>
<dbReference type="InterPro" id="IPR039426">
    <property type="entry name" value="TonB-dep_rcpt-like"/>
</dbReference>
<evidence type="ECO:0000259" key="13">
    <source>
        <dbReference type="Pfam" id="PF07715"/>
    </source>
</evidence>
<dbReference type="PANTHER" id="PTHR47234:SF2">
    <property type="entry name" value="TONB-DEPENDENT RECEPTOR"/>
    <property type="match status" value="1"/>
</dbReference>
<comment type="caution">
    <text evidence="14">The sequence shown here is derived from an EMBL/GenBank/DDBJ whole genome shotgun (WGS) entry which is preliminary data.</text>
</comment>
<feature type="domain" description="TonB-dependent receptor plug" evidence="13">
    <location>
        <begin position="69"/>
        <end position="192"/>
    </location>
</feature>
<dbReference type="PANTHER" id="PTHR47234">
    <property type="match status" value="1"/>
</dbReference>
<protein>
    <submittedName>
        <fullName evidence="14">TonB-dependent receptor</fullName>
    </submittedName>
</protein>
<keyword evidence="14" id="KW-0675">Receptor</keyword>
<evidence type="ECO:0000256" key="6">
    <source>
        <dbReference type="ARBA" id="ARBA00023136"/>
    </source>
</evidence>
<evidence type="ECO:0000313" key="14">
    <source>
        <dbReference type="EMBL" id="RUO56196.1"/>
    </source>
</evidence>
<keyword evidence="15" id="KW-1185">Reference proteome</keyword>
<dbReference type="Proteomes" id="UP000287649">
    <property type="component" value="Unassembled WGS sequence"/>
</dbReference>
<evidence type="ECO:0000256" key="11">
    <source>
        <dbReference type="SAM" id="SignalP"/>
    </source>
</evidence>
<feature type="compositionally biased region" description="Low complexity" evidence="10">
    <location>
        <begin position="31"/>
        <end position="45"/>
    </location>
</feature>
<accession>A0A432Y5S9</accession>
<dbReference type="InterPro" id="IPR036942">
    <property type="entry name" value="Beta-barrel_TonB_sf"/>
</dbReference>
<keyword evidence="6 8" id="KW-0472">Membrane</keyword>
<dbReference type="PROSITE" id="PS52016">
    <property type="entry name" value="TONB_DEPENDENT_REC_3"/>
    <property type="match status" value="1"/>
</dbReference>
<sequence>MYKKNKLSSCIQLALALGVLSAPVSVALAQQTESEENTQNTQQEEQTAEKEVVERIEVTGSRIKRTDLEPTQPMTVVDGEYFSERGLTNAADAVVEIPGVQAAASPVIGANVGASSQGVGQNTINIFGLGSQRTLTLVNGHRFVSSNSPVGGGSAPGSQVDVNNIPISLIERVEVVKVGGAAVYGSDAVAGVVNYVLKKDYEGAEVSVDYEDKDGIANEVSFRTLLGGNFGGGRGNVVLSVEYNETDNVLSSEVPSLRDSWTLQQPSAADRVLDPDGNYNPGQLRLYPQPRAGILSFSGLVTPGPLAVTNFGIGQWGDGNFYQFAMDGSGSLVGYDPGVATGNAVWSSGGDGLDLVATNTAQEGYERVNITAIANYELTDDVNFSLTTFANSSDAANPGYQATLYSSGVFGGTGAALRFSTDNPFLTDSSRSELEGLLGGPGDFYMHRGWLNLGQREVVNESNVRSIRFGFDGEFDIANRYFDWEVSYQRGVSSVFSQSTAINDWRWLTAMDVGINPETGQIDCKFNYVDGYGDELVPQGSGVRGTESILGRPGDCSPFNPFGTASEASIDYISYLSMGKTRVEQDILSAYISGDLFYLPSGTVSALVGFESRREYADFKSDGTDQFMGFSDNSTGGEYRTKDVFGELYIPLADPSQDIPLVYSASLETSYRRMDNSRSGTDNAWAVGLNYRPIEDLIIRANVAETVRSPAITELFLPRVQISSFAADPCHGANRGNGPDPETRQRNCDAEGIPEDFVSIATNASRFGYTGGNPNLSNEQAESKNIGIVYAPSWAQGLDLSVDWVEIDIEDAITSFSLTNIMEACYDATNYPNQFCDMFVRGPDFQLPTIDAFESGYVNAALRSFEAIEYAGRYHKALHEFPLVGGWFSEGMGDLTMTLRMYNLKKNATSNTGFDFSDSTGQYNNPDWRGDFKIAHRLDRLLTFLDVRYSGEGSRNVNNTDEYKYIDIDGTPYNSLPSITTFDLGMVYDFSDTVRFRAKVENVGDWYPNRKELQAGRWTWGRTYSIGLNMKF</sequence>
<dbReference type="InterPro" id="IPR000531">
    <property type="entry name" value="Beta-barrel_TonB"/>
</dbReference>
<feature type="chain" id="PRO_5019015324" evidence="11">
    <location>
        <begin position="30"/>
        <end position="1032"/>
    </location>
</feature>
<evidence type="ECO:0000256" key="7">
    <source>
        <dbReference type="ARBA" id="ARBA00023237"/>
    </source>
</evidence>
<evidence type="ECO:0000256" key="1">
    <source>
        <dbReference type="ARBA" id="ARBA00004571"/>
    </source>
</evidence>
<evidence type="ECO:0000313" key="15">
    <source>
        <dbReference type="Proteomes" id="UP000287649"/>
    </source>
</evidence>
<keyword evidence="3 8" id="KW-1134">Transmembrane beta strand</keyword>
<feature type="region of interest" description="Disordered" evidence="10">
    <location>
        <begin position="31"/>
        <end position="50"/>
    </location>
</feature>
<evidence type="ECO:0000256" key="10">
    <source>
        <dbReference type="SAM" id="MobiDB-lite"/>
    </source>
</evidence>
<proteinExistence type="inferred from homology"/>
<dbReference type="EMBL" id="PIPX01000001">
    <property type="protein sequence ID" value="RUO56196.1"/>
    <property type="molecule type" value="Genomic_DNA"/>
</dbReference>
<evidence type="ECO:0000256" key="9">
    <source>
        <dbReference type="RuleBase" id="RU003357"/>
    </source>
</evidence>
<reference evidence="15" key="1">
    <citation type="journal article" date="2018" name="Front. Microbiol.">
        <title>Genome-Based Analysis Reveals the Taxonomy and Diversity of the Family Idiomarinaceae.</title>
        <authorList>
            <person name="Liu Y."/>
            <person name="Lai Q."/>
            <person name="Shao Z."/>
        </authorList>
    </citation>
    <scope>NUCLEOTIDE SEQUENCE [LARGE SCALE GENOMIC DNA]</scope>
    <source>
        <strain evidence="15">PO-M2</strain>
    </source>
</reference>
<dbReference type="OrthoDB" id="176248at2"/>
<keyword evidence="2 8" id="KW-0813">Transport</keyword>
<dbReference type="GO" id="GO:0009279">
    <property type="term" value="C:cell outer membrane"/>
    <property type="evidence" value="ECO:0007669"/>
    <property type="project" value="UniProtKB-SubCell"/>
</dbReference>
<dbReference type="Pfam" id="PF07715">
    <property type="entry name" value="Plug"/>
    <property type="match status" value="1"/>
</dbReference>
<dbReference type="Pfam" id="PF00593">
    <property type="entry name" value="TonB_dep_Rec_b-barrel"/>
    <property type="match status" value="1"/>
</dbReference>
<feature type="signal peptide" evidence="11">
    <location>
        <begin position="1"/>
        <end position="29"/>
    </location>
</feature>
<keyword evidence="11" id="KW-0732">Signal</keyword>
<organism evidence="14 15">
    <name type="scientific">Pseudidiomarina homiensis</name>
    <dbReference type="NCBI Taxonomy" id="364198"/>
    <lineage>
        <taxon>Bacteria</taxon>
        <taxon>Pseudomonadati</taxon>
        <taxon>Pseudomonadota</taxon>
        <taxon>Gammaproteobacteria</taxon>
        <taxon>Alteromonadales</taxon>
        <taxon>Idiomarinaceae</taxon>
        <taxon>Pseudidiomarina</taxon>
    </lineage>
</organism>
<evidence type="ECO:0000256" key="2">
    <source>
        <dbReference type="ARBA" id="ARBA00022448"/>
    </source>
</evidence>
<dbReference type="InterPro" id="IPR037066">
    <property type="entry name" value="Plug_dom_sf"/>
</dbReference>
<dbReference type="Gene3D" id="2.170.130.10">
    <property type="entry name" value="TonB-dependent receptor, plug domain"/>
    <property type="match status" value="1"/>
</dbReference>
<keyword evidence="7 8" id="KW-0998">Cell outer membrane</keyword>
<evidence type="ECO:0000256" key="3">
    <source>
        <dbReference type="ARBA" id="ARBA00022452"/>
    </source>
</evidence>
<evidence type="ECO:0000256" key="4">
    <source>
        <dbReference type="ARBA" id="ARBA00022692"/>
    </source>
</evidence>
<comment type="subcellular location">
    <subcellularLocation>
        <location evidence="1 8">Cell outer membrane</location>
        <topology evidence="1 8">Multi-pass membrane protein</topology>
    </subcellularLocation>
</comment>
<evidence type="ECO:0000259" key="12">
    <source>
        <dbReference type="Pfam" id="PF00593"/>
    </source>
</evidence>
<keyword evidence="5 9" id="KW-0798">TonB box</keyword>
<gene>
    <name evidence="14" type="ORF">CWI70_05445</name>
</gene>
<dbReference type="AlphaFoldDB" id="A0A432Y5S9"/>
<comment type="similarity">
    <text evidence="8 9">Belongs to the TonB-dependent receptor family.</text>
</comment>
<dbReference type="SUPFAM" id="SSF56935">
    <property type="entry name" value="Porins"/>
    <property type="match status" value="1"/>
</dbReference>
<evidence type="ECO:0000256" key="8">
    <source>
        <dbReference type="PROSITE-ProRule" id="PRU01360"/>
    </source>
</evidence>
<name>A0A432Y5S9_9GAMM</name>
<dbReference type="RefSeq" id="WP_126771242.1">
    <property type="nucleotide sequence ID" value="NZ_JANQBU010000001.1"/>
</dbReference>
<evidence type="ECO:0000256" key="5">
    <source>
        <dbReference type="ARBA" id="ARBA00023077"/>
    </source>
</evidence>
<feature type="domain" description="TonB-dependent receptor-like beta-barrel" evidence="12">
    <location>
        <begin position="510"/>
        <end position="1003"/>
    </location>
</feature>